<reference evidence="1" key="2">
    <citation type="submission" date="2014-02" db="EMBL/GenBank/DDBJ databases">
        <title>Annotation of the Genome Sequence of Fusarium oxysporum HDV247.</title>
        <authorList>
            <consortium name="The Broad Institute Genomics Platform"/>
            <person name="Ma L.-J."/>
            <person name="Corby-Kistler H."/>
            <person name="Broz K."/>
            <person name="Gale L.R."/>
            <person name="Jonkers W."/>
            <person name="O'Donnell K."/>
            <person name="Ploetz R."/>
            <person name="Steinberg C."/>
            <person name="Schwartz D.C."/>
            <person name="VanEtten H."/>
            <person name="Zhou S."/>
            <person name="Young S.K."/>
            <person name="Zeng Q."/>
            <person name="Gargeya S."/>
            <person name="Fitzgerald M."/>
            <person name="Abouelleil A."/>
            <person name="Alvarado L."/>
            <person name="Chapman S.B."/>
            <person name="Gainer-Dewar J."/>
            <person name="Goldberg J."/>
            <person name="Griggs A."/>
            <person name="Gujja S."/>
            <person name="Hansen M."/>
            <person name="Howarth C."/>
            <person name="Imamovic A."/>
            <person name="Ireland A."/>
            <person name="Larimer J."/>
            <person name="McCowan C."/>
            <person name="Murphy C."/>
            <person name="Pearson M."/>
            <person name="Poon T.W."/>
            <person name="Priest M."/>
            <person name="Roberts A."/>
            <person name="Saif S."/>
            <person name="Shea T."/>
            <person name="Sykes S."/>
            <person name="Wortman J."/>
            <person name="Nusbaum C."/>
            <person name="Birren B."/>
        </authorList>
    </citation>
    <scope>NUCLEOTIDE SEQUENCE</scope>
    <source>
        <strain evidence="1">HDV247</strain>
    </source>
</reference>
<dbReference type="HOGENOM" id="CLU_2960887_0_0_1"/>
<dbReference type="SUPFAM" id="SSF51316">
    <property type="entry name" value="Mss4-like"/>
    <property type="match status" value="1"/>
</dbReference>
<sequence>MYRRGAGVPGGSILRIGTVDDFKLSETALRPTIEQYTKHRVDWIKDIENMVQIEGQASLEEIVGQASV</sequence>
<organism evidence="1">
    <name type="scientific">Fusarium oxysporum f. sp. pisi HDV247</name>
    <dbReference type="NCBI Taxonomy" id="1080344"/>
    <lineage>
        <taxon>Eukaryota</taxon>
        <taxon>Fungi</taxon>
        <taxon>Dikarya</taxon>
        <taxon>Ascomycota</taxon>
        <taxon>Pezizomycotina</taxon>
        <taxon>Sordariomycetes</taxon>
        <taxon>Hypocreomycetidae</taxon>
        <taxon>Hypocreales</taxon>
        <taxon>Nectriaceae</taxon>
        <taxon>Fusarium</taxon>
        <taxon>Fusarium oxysporum species complex</taxon>
    </lineage>
</organism>
<accession>W9N705</accession>
<proteinExistence type="predicted"/>
<gene>
    <name evidence="1" type="ORF">FOVG_19877</name>
</gene>
<dbReference type="Proteomes" id="UP000030751">
    <property type="component" value="Unassembled WGS sequence"/>
</dbReference>
<dbReference type="InterPro" id="IPR011057">
    <property type="entry name" value="Mss4-like_sf"/>
</dbReference>
<evidence type="ECO:0000313" key="1">
    <source>
        <dbReference type="EMBL" id="EXA28523.1"/>
    </source>
</evidence>
<name>W9N705_FUSOX</name>
<reference evidence="1" key="1">
    <citation type="submission" date="2011-10" db="EMBL/GenBank/DDBJ databases">
        <title>The Genome Sequence of Fusarium oxysporum HDV247.</title>
        <authorList>
            <consortium name="The Broad Institute Genome Sequencing Platform"/>
            <person name="Ma L.-J."/>
            <person name="Gale L.R."/>
            <person name="Schwartz D.C."/>
            <person name="Zhou S."/>
            <person name="Corby-Kistler H."/>
            <person name="Young S.K."/>
            <person name="Zeng Q."/>
            <person name="Gargeya S."/>
            <person name="Fitzgerald M."/>
            <person name="Haas B."/>
            <person name="Abouelleil A."/>
            <person name="Alvarado L."/>
            <person name="Arachchi H.M."/>
            <person name="Berlin A."/>
            <person name="Brown A."/>
            <person name="Chapman S.B."/>
            <person name="Chen Z."/>
            <person name="Dunbar C."/>
            <person name="Freedman E."/>
            <person name="Gearin G."/>
            <person name="Goldberg J."/>
            <person name="Griggs A."/>
            <person name="Gujja S."/>
            <person name="Heiman D."/>
            <person name="Howarth C."/>
            <person name="Larson L."/>
            <person name="Lui A."/>
            <person name="MacDonald P.J.P."/>
            <person name="Montmayeur A."/>
            <person name="Murphy C."/>
            <person name="Neiman D."/>
            <person name="Pearson M."/>
            <person name="Priest M."/>
            <person name="Roberts A."/>
            <person name="Saif S."/>
            <person name="Shea T."/>
            <person name="Shenoy N."/>
            <person name="Sisk P."/>
            <person name="Stolte C."/>
            <person name="Sykes S."/>
            <person name="Wortman J."/>
            <person name="Nusbaum C."/>
            <person name="Birren B."/>
        </authorList>
    </citation>
    <scope>NUCLEOTIDE SEQUENCE [LARGE SCALE GENOMIC DNA]</scope>
    <source>
        <strain evidence="1">HDV247</strain>
    </source>
</reference>
<protein>
    <submittedName>
        <fullName evidence="1">Uncharacterized protein</fullName>
    </submittedName>
</protein>
<dbReference type="AlphaFoldDB" id="W9N705"/>
<dbReference type="EMBL" id="KI981350">
    <property type="protein sequence ID" value="EXA28523.1"/>
    <property type="molecule type" value="Genomic_DNA"/>
</dbReference>